<dbReference type="OrthoDB" id="3933108at2759"/>
<comment type="caution">
    <text evidence="2">The sequence shown here is derived from an EMBL/GenBank/DDBJ whole genome shotgun (WGS) entry which is preliminary data.</text>
</comment>
<evidence type="ECO:0000256" key="1">
    <source>
        <dbReference type="SAM" id="MobiDB-lite"/>
    </source>
</evidence>
<evidence type="ECO:0000313" key="3">
    <source>
        <dbReference type="Proteomes" id="UP000779574"/>
    </source>
</evidence>
<dbReference type="EMBL" id="JAHFXF010000188">
    <property type="protein sequence ID" value="KAG9693622.1"/>
    <property type="molecule type" value="Genomic_DNA"/>
</dbReference>
<feature type="non-terminal residue" evidence="2">
    <location>
        <position position="330"/>
    </location>
</feature>
<name>A0A9P8JAQ1_AURME</name>
<dbReference type="AlphaFoldDB" id="A0A9P8JAQ1"/>
<sequence length="330" mass="36110">MTRDLVFHYHNKTVMVMEQHPQDDPSQGHSIDQNKMLSTKVSRDNLEQADTPFDSSQPQTAAPCKQSHPSLLPSQLRGSEPQDNPGHIQCVDQVNIAPVEVADDVGIPRPIAAPEKQSDPSLRPRSSHTLEGNEQSPFSTDGSQISLQQEAPSPTTAFPQDGPVLLEDSQDTRKLPCTPGCKAQPRRYGPGTGQIRSPVNMTPSRIYRPLCSPGATPSQNTPVTPSDSETRILPIGELITTRSRRTYTLCANKPQKPNHVSTQIVMTNINSTTSFKSYSGVSRRSPTEVLENFGGLLRAQGIELMSLNVVKQSFVAVGEVLRDGILYVVR</sequence>
<feature type="compositionally biased region" description="Polar residues" evidence="1">
    <location>
        <begin position="67"/>
        <end position="77"/>
    </location>
</feature>
<reference evidence="2" key="2">
    <citation type="submission" date="2021-08" db="EMBL/GenBank/DDBJ databases">
        <authorList>
            <person name="Gostincar C."/>
            <person name="Sun X."/>
            <person name="Song Z."/>
            <person name="Gunde-Cimerman N."/>
        </authorList>
    </citation>
    <scope>NUCLEOTIDE SEQUENCE</scope>
    <source>
        <strain evidence="2">EXF-9911</strain>
    </source>
</reference>
<accession>A0A9P8JAQ1</accession>
<proteinExistence type="predicted"/>
<dbReference type="Proteomes" id="UP000779574">
    <property type="component" value="Unassembled WGS sequence"/>
</dbReference>
<feature type="region of interest" description="Disordered" evidence="1">
    <location>
        <begin position="110"/>
        <end position="200"/>
    </location>
</feature>
<protein>
    <submittedName>
        <fullName evidence="2">Uncharacterized protein</fullName>
    </submittedName>
</protein>
<reference evidence="2" key="1">
    <citation type="journal article" date="2021" name="J Fungi (Basel)">
        <title>Virulence traits and population genomics of the black yeast Aureobasidium melanogenum.</title>
        <authorList>
            <person name="Cernosa A."/>
            <person name="Sun X."/>
            <person name="Gostincar C."/>
            <person name="Fang C."/>
            <person name="Gunde-Cimerman N."/>
            <person name="Song Z."/>
        </authorList>
    </citation>
    <scope>NUCLEOTIDE SEQUENCE</scope>
    <source>
        <strain evidence="2">EXF-9911</strain>
    </source>
</reference>
<feature type="compositionally biased region" description="Polar residues" evidence="1">
    <location>
        <begin position="127"/>
        <end position="158"/>
    </location>
</feature>
<feature type="region of interest" description="Disordered" evidence="1">
    <location>
        <begin position="45"/>
        <end position="88"/>
    </location>
</feature>
<gene>
    <name evidence="2" type="ORF">KCU76_g5836</name>
</gene>
<evidence type="ECO:0000313" key="2">
    <source>
        <dbReference type="EMBL" id="KAG9693622.1"/>
    </source>
</evidence>
<organism evidence="2 3">
    <name type="scientific">Aureobasidium melanogenum</name>
    <name type="common">Aureobasidium pullulans var. melanogenum</name>
    <dbReference type="NCBI Taxonomy" id="46634"/>
    <lineage>
        <taxon>Eukaryota</taxon>
        <taxon>Fungi</taxon>
        <taxon>Dikarya</taxon>
        <taxon>Ascomycota</taxon>
        <taxon>Pezizomycotina</taxon>
        <taxon>Dothideomycetes</taxon>
        <taxon>Dothideomycetidae</taxon>
        <taxon>Dothideales</taxon>
        <taxon>Saccotheciaceae</taxon>
        <taxon>Aureobasidium</taxon>
    </lineage>
</organism>